<reference evidence="9 10" key="1">
    <citation type="journal article" date="2021" name="Int. J. Syst. Evol. Microbiol.">
        <title>Classification of three corynebacterial strains isolated from a small paddock in North Rhine-Westphalia: proposal of &lt;i&gt;Corynebacterium kalinowskii&lt;/i&gt; sp. nov., &lt;i&gt;Corynebacterium comes&lt;/i&gt; sp. nov. and &lt;i&gt;Corynebacterium occultum&lt;/i&gt; sp. nov.</title>
        <authorList>
            <person name="Schaffert L."/>
            <person name="Ruwe M."/>
            <person name="Milse J."/>
            <person name="Hanuschka K."/>
            <person name="Ortseifen V."/>
            <person name="Droste J."/>
            <person name="Brandt D."/>
            <person name="Schl L."/>
            <person name="Kutter Y."/>
            <person name="Vinke S."/>
            <person name="Vieh P."/>
            <person name="Jacob L."/>
            <person name="L N.C."/>
            <person name="Schulte-Berndt E."/>
            <person name="Hain C."/>
            <person name="Linder M."/>
            <person name="Schmidt P."/>
            <person name="Wollenschl L."/>
            <person name="Luttermann T."/>
            <person name="Thieme E."/>
            <person name="Hassa J."/>
            <person name="Haak M."/>
            <person name="Wittchen M."/>
            <person name="Mentz A."/>
            <person name="Persicke M."/>
            <person name="Busche T."/>
            <person name="R C."/>
        </authorList>
    </citation>
    <scope>NUCLEOTIDE SEQUENCE [LARGE SCALE GENOMIC DNA]</scope>
    <source>
        <strain evidence="9 10">2019</strain>
    </source>
</reference>
<evidence type="ECO:0000256" key="1">
    <source>
        <dbReference type="ARBA" id="ARBA00004651"/>
    </source>
</evidence>
<dbReference type="PANTHER" id="PTHR43163:SF3">
    <property type="entry name" value="PEPTIDE ABC TRANSPORTER PERMEASE PROTEIN"/>
    <property type="match status" value="1"/>
</dbReference>
<dbReference type="GO" id="GO:0005886">
    <property type="term" value="C:plasma membrane"/>
    <property type="evidence" value="ECO:0007669"/>
    <property type="project" value="UniProtKB-SubCell"/>
</dbReference>
<accession>A0A6B8VKI8</accession>
<feature type="transmembrane region" description="Helical" evidence="7">
    <location>
        <begin position="182"/>
        <end position="202"/>
    </location>
</feature>
<dbReference type="EMBL" id="CP046453">
    <property type="protein sequence ID" value="QGU04603.1"/>
    <property type="molecule type" value="Genomic_DNA"/>
</dbReference>
<dbReference type="Pfam" id="PF19300">
    <property type="entry name" value="BPD_transp_1_N"/>
    <property type="match status" value="1"/>
</dbReference>
<dbReference type="SUPFAM" id="SSF161098">
    <property type="entry name" value="MetI-like"/>
    <property type="match status" value="1"/>
</dbReference>
<evidence type="ECO:0000313" key="9">
    <source>
        <dbReference type="EMBL" id="QGU04603.1"/>
    </source>
</evidence>
<dbReference type="RefSeq" id="WP_156228143.1">
    <property type="nucleotide sequence ID" value="NZ_CP046453.1"/>
</dbReference>
<keyword evidence="3" id="KW-1003">Cell membrane</keyword>
<keyword evidence="4 7" id="KW-0812">Transmembrane</keyword>
<comment type="subcellular location">
    <subcellularLocation>
        <location evidence="1 7">Cell membrane</location>
        <topology evidence="1 7">Multi-pass membrane protein</topology>
    </subcellularLocation>
</comment>
<evidence type="ECO:0000256" key="6">
    <source>
        <dbReference type="ARBA" id="ARBA00023136"/>
    </source>
</evidence>
<dbReference type="AlphaFoldDB" id="A0A6B8VKI8"/>
<feature type="transmembrane region" description="Helical" evidence="7">
    <location>
        <begin position="99"/>
        <end position="122"/>
    </location>
</feature>
<dbReference type="Proteomes" id="UP000425178">
    <property type="component" value="Chromosome"/>
</dbReference>
<comment type="similarity">
    <text evidence="7">Belongs to the binding-protein-dependent transport system permease family.</text>
</comment>
<evidence type="ECO:0000259" key="8">
    <source>
        <dbReference type="PROSITE" id="PS50928"/>
    </source>
</evidence>
<dbReference type="PROSITE" id="PS50928">
    <property type="entry name" value="ABC_TM1"/>
    <property type="match status" value="1"/>
</dbReference>
<evidence type="ECO:0000256" key="3">
    <source>
        <dbReference type="ARBA" id="ARBA00022475"/>
    </source>
</evidence>
<feature type="transmembrane region" description="Helical" evidence="7">
    <location>
        <begin position="237"/>
        <end position="263"/>
    </location>
</feature>
<proteinExistence type="inferred from homology"/>
<dbReference type="Pfam" id="PF00528">
    <property type="entry name" value="BPD_transp_1"/>
    <property type="match status" value="1"/>
</dbReference>
<keyword evidence="5 7" id="KW-1133">Transmembrane helix</keyword>
<organism evidence="9 10">
    <name type="scientific">Corynebacterium comes</name>
    <dbReference type="NCBI Taxonomy" id="2675218"/>
    <lineage>
        <taxon>Bacteria</taxon>
        <taxon>Bacillati</taxon>
        <taxon>Actinomycetota</taxon>
        <taxon>Actinomycetes</taxon>
        <taxon>Mycobacteriales</taxon>
        <taxon>Corynebacteriaceae</taxon>
        <taxon>Corynebacterium</taxon>
    </lineage>
</organism>
<keyword evidence="10" id="KW-1185">Reference proteome</keyword>
<dbReference type="PANTHER" id="PTHR43163">
    <property type="entry name" value="DIPEPTIDE TRANSPORT SYSTEM PERMEASE PROTEIN DPPB-RELATED"/>
    <property type="match status" value="1"/>
</dbReference>
<dbReference type="CDD" id="cd06261">
    <property type="entry name" value="TM_PBP2"/>
    <property type="match status" value="1"/>
</dbReference>
<evidence type="ECO:0000313" key="10">
    <source>
        <dbReference type="Proteomes" id="UP000425178"/>
    </source>
</evidence>
<evidence type="ECO:0000256" key="5">
    <source>
        <dbReference type="ARBA" id="ARBA00022989"/>
    </source>
</evidence>
<dbReference type="KEGG" id="ccoe:CETAM_06705"/>
<evidence type="ECO:0000256" key="2">
    <source>
        <dbReference type="ARBA" id="ARBA00022448"/>
    </source>
</evidence>
<feature type="transmembrane region" description="Helical" evidence="7">
    <location>
        <begin position="12"/>
        <end position="30"/>
    </location>
</feature>
<feature type="transmembrane region" description="Helical" evidence="7">
    <location>
        <begin position="134"/>
        <end position="162"/>
    </location>
</feature>
<dbReference type="InterPro" id="IPR000515">
    <property type="entry name" value="MetI-like"/>
</dbReference>
<gene>
    <name evidence="9" type="primary">gsiC</name>
    <name evidence="9" type="ORF">CETAM_06705</name>
</gene>
<feature type="domain" description="ABC transmembrane type-1" evidence="8">
    <location>
        <begin position="95"/>
        <end position="302"/>
    </location>
</feature>
<protein>
    <submittedName>
        <fullName evidence="9">Glutathione transport system permease protein GsiC</fullName>
    </submittedName>
</protein>
<keyword evidence="2 7" id="KW-0813">Transport</keyword>
<dbReference type="GO" id="GO:0055085">
    <property type="term" value="P:transmembrane transport"/>
    <property type="evidence" value="ECO:0007669"/>
    <property type="project" value="InterPro"/>
</dbReference>
<evidence type="ECO:0000256" key="7">
    <source>
        <dbReference type="RuleBase" id="RU363032"/>
    </source>
</evidence>
<dbReference type="InterPro" id="IPR045621">
    <property type="entry name" value="BPD_transp_1_N"/>
</dbReference>
<evidence type="ECO:0000256" key="4">
    <source>
        <dbReference type="ARBA" id="ARBA00022692"/>
    </source>
</evidence>
<dbReference type="InterPro" id="IPR035906">
    <property type="entry name" value="MetI-like_sf"/>
</dbReference>
<sequence length="319" mass="33545">MNHFLLRRASSALGVLLVGSILIFSLIRLIPGDPAESLAGVDASPEAVAAIRDELGLNRPAISQYFTWIAGILTLDPGRSLVIGGVIADLLADAALNTVILTGAALLLAVVLALVLSVGAELSDKRWVKSLSDALTTIAVAVPNFVTGTVLLLVFGVLLALLPAGGLPREGLFSRPDVTLQYLILPAVVLALPVAASLTRFLNDAITRELTSSYVTTARALGIPRRRILLTQVLPNALPPAITVLGLQIGHLLGGAVIVEALFAWPGLGLLTQQAITGRDYPLVQVLLLLSVALFVTIQVITDLIHARLDPRLRIGAHT</sequence>
<name>A0A6B8VKI8_9CORY</name>
<feature type="transmembrane region" description="Helical" evidence="7">
    <location>
        <begin position="283"/>
        <end position="305"/>
    </location>
</feature>
<keyword evidence="6 7" id="KW-0472">Membrane</keyword>
<dbReference type="Gene3D" id="1.10.3720.10">
    <property type="entry name" value="MetI-like"/>
    <property type="match status" value="1"/>
</dbReference>